<evidence type="ECO:0000256" key="1">
    <source>
        <dbReference type="SAM" id="MobiDB-lite"/>
    </source>
</evidence>
<accession>A0A0N4VWA7</accession>
<protein>
    <submittedName>
        <fullName evidence="2">Protein SDA1</fullName>
    </submittedName>
</protein>
<organism evidence="2">
    <name type="scientific">Haemonchus placei</name>
    <name type="common">Barber's pole worm</name>
    <dbReference type="NCBI Taxonomy" id="6290"/>
    <lineage>
        <taxon>Eukaryota</taxon>
        <taxon>Metazoa</taxon>
        <taxon>Ecdysozoa</taxon>
        <taxon>Nematoda</taxon>
        <taxon>Chromadorea</taxon>
        <taxon>Rhabditida</taxon>
        <taxon>Rhabditina</taxon>
        <taxon>Rhabditomorpha</taxon>
        <taxon>Strongyloidea</taxon>
        <taxon>Trichostrongylidae</taxon>
        <taxon>Haemonchus</taxon>
    </lineage>
</organism>
<reference evidence="2" key="1">
    <citation type="submission" date="2017-02" db="UniProtKB">
        <authorList>
            <consortium name="WormBaseParasite"/>
        </authorList>
    </citation>
    <scope>IDENTIFICATION</scope>
</reference>
<proteinExistence type="predicted"/>
<name>A0A0N4VWA7_HAEPC</name>
<dbReference type="WBParaSite" id="HPLM_0000157701-mRNA-1">
    <property type="protein sequence ID" value="HPLM_0000157701-mRNA-1"/>
    <property type="gene ID" value="HPLM_0000157701"/>
</dbReference>
<feature type="region of interest" description="Disordered" evidence="1">
    <location>
        <begin position="11"/>
        <end position="51"/>
    </location>
</feature>
<evidence type="ECO:0000313" key="2">
    <source>
        <dbReference type="WBParaSite" id="HPLM_0000157701-mRNA-1"/>
    </source>
</evidence>
<sequence length="83" mass="9579">LVLHRQFFMVEKTKSKQQQPTKRDNSKSSQVGTTPRLTEERETLRQTRKKKKLSKLITAEEPVGLLDLNHLKSLLHVPEACSI</sequence>
<dbReference type="AlphaFoldDB" id="A0A0N4VWA7"/>